<feature type="transmembrane region" description="Helical" evidence="1">
    <location>
        <begin position="63"/>
        <end position="82"/>
    </location>
</feature>
<dbReference type="Proteomes" id="UP000284333">
    <property type="component" value="Unassembled WGS sequence"/>
</dbReference>
<proteinExistence type="predicted"/>
<feature type="transmembrane region" description="Helical" evidence="1">
    <location>
        <begin position="88"/>
        <end position="104"/>
    </location>
</feature>
<dbReference type="EMBL" id="RKLN01000006">
    <property type="protein sequence ID" value="RVW00907.1"/>
    <property type="molecule type" value="Genomic_DNA"/>
</dbReference>
<dbReference type="RefSeq" id="WP_164874161.1">
    <property type="nucleotide sequence ID" value="NZ_RKLN01000006.1"/>
</dbReference>
<keyword evidence="1" id="KW-1133">Transmembrane helix</keyword>
<keyword evidence="3" id="KW-1185">Reference proteome</keyword>
<keyword evidence="1" id="KW-0472">Membrane</keyword>
<feature type="transmembrane region" description="Helical" evidence="1">
    <location>
        <begin position="33"/>
        <end position="51"/>
    </location>
</feature>
<name>A0A3S3A306_9NOCA</name>
<keyword evidence="1" id="KW-0812">Transmembrane</keyword>
<evidence type="ECO:0000313" key="2">
    <source>
        <dbReference type="EMBL" id="RVW00907.1"/>
    </source>
</evidence>
<comment type="caution">
    <text evidence="2">The sequence shown here is derived from an EMBL/GenBank/DDBJ whole genome shotgun (WGS) entry which is preliminary data.</text>
</comment>
<evidence type="ECO:0000313" key="3">
    <source>
        <dbReference type="Proteomes" id="UP000284333"/>
    </source>
</evidence>
<organism evidence="2 3">
    <name type="scientific">Rhodococcus spongiicola</name>
    <dbReference type="NCBI Taxonomy" id="2487352"/>
    <lineage>
        <taxon>Bacteria</taxon>
        <taxon>Bacillati</taxon>
        <taxon>Actinomycetota</taxon>
        <taxon>Actinomycetes</taxon>
        <taxon>Mycobacteriales</taxon>
        <taxon>Nocardiaceae</taxon>
        <taxon>Rhodococcus</taxon>
    </lineage>
</organism>
<protein>
    <submittedName>
        <fullName evidence="2">Uncharacterized protein</fullName>
    </submittedName>
</protein>
<gene>
    <name evidence="2" type="ORF">EF834_16140</name>
</gene>
<accession>A0A3S3A306</accession>
<feature type="transmembrane region" description="Helical" evidence="1">
    <location>
        <begin position="7"/>
        <end position="27"/>
    </location>
</feature>
<evidence type="ECO:0000256" key="1">
    <source>
        <dbReference type="SAM" id="Phobius"/>
    </source>
</evidence>
<sequence length="128" mass="13749">MITVKFNLGVTTVIAVVTVVTVGQLVADASNQEIRVALLLCIPFAAAVMVWRAQNLSQEPAVFAAVTYLAFLPIQVIAVAIAGDYTRAAIGAVVSPILAAFLVGDPRTRRWLNQKARYPGNNQRDAQK</sequence>
<dbReference type="AlphaFoldDB" id="A0A3S3A306"/>
<reference evidence="2 3" key="1">
    <citation type="submission" date="2018-11" db="EMBL/GenBank/DDBJ databases">
        <title>Rhodococcus spongicola sp. nov. and Rhodococcus xishaensis sp. nov. from marine sponges.</title>
        <authorList>
            <person name="Li L."/>
            <person name="Lin H.W."/>
        </authorList>
    </citation>
    <scope>NUCLEOTIDE SEQUENCE [LARGE SCALE GENOMIC DNA]</scope>
    <source>
        <strain evidence="2 3">LHW50502</strain>
    </source>
</reference>